<reference evidence="2" key="1">
    <citation type="submission" date="2022-11" db="UniProtKB">
        <authorList>
            <consortium name="WormBaseParasite"/>
        </authorList>
    </citation>
    <scope>IDENTIFICATION</scope>
</reference>
<protein>
    <submittedName>
        <fullName evidence="2">Ribonuclease P protein subunit p30</fullName>
    </submittedName>
</protein>
<proteinExistence type="predicted"/>
<evidence type="ECO:0000313" key="2">
    <source>
        <dbReference type="WBParaSite" id="ES5_v2.g10679.t1"/>
    </source>
</evidence>
<accession>A0AC34F0Z3</accession>
<evidence type="ECO:0000313" key="1">
    <source>
        <dbReference type="Proteomes" id="UP000887579"/>
    </source>
</evidence>
<sequence>MASSSSSSSKPMHGFRFAELNLRHMGNKKNTIDLVNRAIRMGYDAIAINIDVGDPFVDRIQQTLEDEEVVPKKKRKQQKRIQNEEELDIFPTPFKVNISDLNPVDLKRLESEGKVFRQFSRVTLTLSDSTSMYKMMTHPKIKLFDLVAIRISDVDFLTTLARKGDVVDIVTFDPCDAQRQSWMCASKQIQAVAAEGIAFELTYGNALNDSANRRMFFASSRLLMENTQKGRNVFLSSGATDIIQIRGPYDAANMSCLIGLDSYKGIHLVSNIPKNILLRSQARHFTIKGAINVADLEHVPHRDKTSVEALKELLKVDEFRKQAENGQENDKGKVKSEIEEVKMEIE</sequence>
<name>A0AC34F0Z3_9BILA</name>
<organism evidence="1 2">
    <name type="scientific">Panagrolaimus sp. ES5</name>
    <dbReference type="NCBI Taxonomy" id="591445"/>
    <lineage>
        <taxon>Eukaryota</taxon>
        <taxon>Metazoa</taxon>
        <taxon>Ecdysozoa</taxon>
        <taxon>Nematoda</taxon>
        <taxon>Chromadorea</taxon>
        <taxon>Rhabditida</taxon>
        <taxon>Tylenchina</taxon>
        <taxon>Panagrolaimomorpha</taxon>
        <taxon>Panagrolaimoidea</taxon>
        <taxon>Panagrolaimidae</taxon>
        <taxon>Panagrolaimus</taxon>
    </lineage>
</organism>
<dbReference type="Proteomes" id="UP000887579">
    <property type="component" value="Unplaced"/>
</dbReference>
<dbReference type="WBParaSite" id="ES5_v2.g10679.t1">
    <property type="protein sequence ID" value="ES5_v2.g10679.t1"/>
    <property type="gene ID" value="ES5_v2.g10679"/>
</dbReference>